<name>A0A7X1AHD0_9PSED</name>
<evidence type="ECO:0000313" key="4">
    <source>
        <dbReference type="Proteomes" id="UP000520513"/>
    </source>
</evidence>
<dbReference type="PROSITE" id="PS50206">
    <property type="entry name" value="RHODANESE_3"/>
    <property type="match status" value="4"/>
</dbReference>
<feature type="domain" description="Rhodanese" evidence="1">
    <location>
        <begin position="147"/>
        <end position="237"/>
    </location>
</feature>
<dbReference type="EMBL" id="JAAXCZ010000001">
    <property type="protein sequence ID" value="MBC2379948.1"/>
    <property type="molecule type" value="Genomic_DNA"/>
</dbReference>
<evidence type="ECO:0000313" key="2">
    <source>
        <dbReference type="EMBL" id="MBC2379948.1"/>
    </source>
</evidence>
<reference evidence="4 5" key="1">
    <citation type="submission" date="2020-04" db="EMBL/GenBank/DDBJ databases">
        <title>Pseudomonas crami sp. nov., a novel proteolytic bacterial species isolated from cream.</title>
        <authorList>
            <person name="Hofmann K."/>
            <person name="Woller A."/>
            <person name="Huptas C."/>
            <person name="Wenning M."/>
            <person name="Scherer S."/>
            <person name="Doll E.V."/>
        </authorList>
    </citation>
    <scope>NUCLEOTIDE SEQUENCE [LARGE SCALE GENOMIC DNA]</scope>
    <source>
        <strain evidence="2 5">WS 5096</strain>
        <strain evidence="3 4">WS 5106</strain>
    </source>
</reference>
<dbReference type="SUPFAM" id="SSF52821">
    <property type="entry name" value="Rhodanese/Cell cycle control phosphatase"/>
    <property type="match status" value="4"/>
</dbReference>
<dbReference type="Gene3D" id="3.40.250.10">
    <property type="entry name" value="Rhodanese-like domain"/>
    <property type="match status" value="4"/>
</dbReference>
<evidence type="ECO:0000313" key="5">
    <source>
        <dbReference type="Proteomes" id="UP000534677"/>
    </source>
</evidence>
<feature type="domain" description="Rhodanese" evidence="1">
    <location>
        <begin position="391"/>
        <end position="478"/>
    </location>
</feature>
<dbReference type="InterPro" id="IPR001307">
    <property type="entry name" value="Thiosulphate_STrfase_CS"/>
</dbReference>
<sequence>MKRLQVINFISATDLHHALLQRSEIAVIDVREAKFYAQGHINLSAHVALSSLEPQLLTTVPRRSVSLIVVDDKGAVGGTAERAIELLSALSFTDIRKLEGGLGAWIENGCPLGTGYNTLVKTFSDLAHAHYATPTITPEQLHARLISGQPTTVIDCRPEQEYQKTTVTGAHNVPGVELALYHLNRVEAGHLYVISCFSRTRGIVATTTLARLNDVPNVVFLEDGIMASFLHGVPTGPGDSRLLAPGHIESDPVLRGHAEGIIQRHGLSVIDQSQYSRFVEERDSRTLYVFDVRPEASYLAGHLEQAVSAPGGQLLMTYDAQVPVRNARVVLVDDAHLKRAAVSAFWLSHFDNADIHVLAVGSEDFNLVGGASTVALPENLQWLTSQDVHKRLDSFCVLDVGPSLNYEQGHLPGAKFVLRPSLYAWLETQPQGPFLFTSPDGVNAAYAASEFTRAFGIEAYVLEGGTEAWRKAGLALEVDVQPQQLISPFDDDWGSTMRAKVNREQMFRNYLTWERNLGHEVPQDETVKFLWPSVSNN</sequence>
<feature type="domain" description="Rhodanese" evidence="1">
    <location>
        <begin position="21"/>
        <end position="114"/>
    </location>
</feature>
<comment type="caution">
    <text evidence="3">The sequence shown here is derived from an EMBL/GenBank/DDBJ whole genome shotgun (WGS) entry which is preliminary data.</text>
</comment>
<dbReference type="PROSITE" id="PS00380">
    <property type="entry name" value="RHODANESE_1"/>
    <property type="match status" value="1"/>
</dbReference>
<protein>
    <submittedName>
        <fullName evidence="3">Rhodanese</fullName>
    </submittedName>
</protein>
<accession>A0A7X1AHD0</accession>
<dbReference type="Pfam" id="PF00581">
    <property type="entry name" value="Rhodanese"/>
    <property type="match status" value="4"/>
</dbReference>
<dbReference type="RefSeq" id="WP_185704190.1">
    <property type="nucleotide sequence ID" value="NZ_JAAXCY010000001.1"/>
</dbReference>
<gene>
    <name evidence="2" type="ORF">HF209_03255</name>
    <name evidence="3" type="ORF">HF257_00370</name>
</gene>
<dbReference type="PANTHER" id="PTHR43031">
    <property type="entry name" value="FAD-DEPENDENT OXIDOREDUCTASE"/>
    <property type="match status" value="1"/>
</dbReference>
<organism evidence="3 4">
    <name type="scientific">Pseudomonas cremoris</name>
    <dbReference type="NCBI Taxonomy" id="2724178"/>
    <lineage>
        <taxon>Bacteria</taxon>
        <taxon>Pseudomonadati</taxon>
        <taxon>Pseudomonadota</taxon>
        <taxon>Gammaproteobacteria</taxon>
        <taxon>Pseudomonadales</taxon>
        <taxon>Pseudomonadaceae</taxon>
        <taxon>Pseudomonas</taxon>
    </lineage>
</organism>
<dbReference type="InterPro" id="IPR001763">
    <property type="entry name" value="Rhodanese-like_dom"/>
</dbReference>
<proteinExistence type="predicted"/>
<evidence type="ECO:0000313" key="3">
    <source>
        <dbReference type="EMBL" id="MBC2404447.1"/>
    </source>
</evidence>
<keyword evidence="5" id="KW-1185">Reference proteome</keyword>
<dbReference type="SMART" id="SM00450">
    <property type="entry name" value="RHOD"/>
    <property type="match status" value="3"/>
</dbReference>
<dbReference type="PANTHER" id="PTHR43031:SF16">
    <property type="entry name" value="OXIDOREDUCTASE"/>
    <property type="match status" value="1"/>
</dbReference>
<evidence type="ECO:0000259" key="1">
    <source>
        <dbReference type="PROSITE" id="PS50206"/>
    </source>
</evidence>
<feature type="domain" description="Rhodanese" evidence="1">
    <location>
        <begin position="283"/>
        <end position="374"/>
    </location>
</feature>
<dbReference type="Proteomes" id="UP000534677">
    <property type="component" value="Unassembled WGS sequence"/>
</dbReference>
<dbReference type="EMBL" id="JAAXCY010000001">
    <property type="protein sequence ID" value="MBC2404447.1"/>
    <property type="molecule type" value="Genomic_DNA"/>
</dbReference>
<dbReference type="AlphaFoldDB" id="A0A7X1AHD0"/>
<dbReference type="GO" id="GO:0004792">
    <property type="term" value="F:thiosulfate-cyanide sulfurtransferase activity"/>
    <property type="evidence" value="ECO:0007669"/>
    <property type="project" value="InterPro"/>
</dbReference>
<dbReference type="InterPro" id="IPR036873">
    <property type="entry name" value="Rhodanese-like_dom_sf"/>
</dbReference>
<dbReference type="InterPro" id="IPR050229">
    <property type="entry name" value="GlpE_sulfurtransferase"/>
</dbReference>
<dbReference type="Proteomes" id="UP000520513">
    <property type="component" value="Unassembled WGS sequence"/>
</dbReference>